<dbReference type="PATRIC" id="fig|1300341.3.peg.2168"/>
<accession>A0A0N8H443</accession>
<dbReference type="Proteomes" id="UP000050280">
    <property type="component" value="Unassembled WGS sequence"/>
</dbReference>
<dbReference type="OrthoDB" id="5510929at2"/>
<organism evidence="2 3">
    <name type="scientific">Croceitalea dokdonensis DOKDO 023</name>
    <dbReference type="NCBI Taxonomy" id="1300341"/>
    <lineage>
        <taxon>Bacteria</taxon>
        <taxon>Pseudomonadati</taxon>
        <taxon>Bacteroidota</taxon>
        <taxon>Flavobacteriia</taxon>
        <taxon>Flavobacteriales</taxon>
        <taxon>Flavobacteriaceae</taxon>
        <taxon>Croceitalea</taxon>
    </lineage>
</organism>
<evidence type="ECO:0000313" key="2">
    <source>
        <dbReference type="EMBL" id="KPM32332.1"/>
    </source>
</evidence>
<dbReference type="InterPro" id="IPR025921">
    <property type="entry name" value="HmuY"/>
</dbReference>
<dbReference type="STRING" id="1300341.I595_1984"/>
<keyword evidence="3" id="KW-1185">Reference proteome</keyword>
<dbReference type="CDD" id="cd12105">
    <property type="entry name" value="HmuY"/>
    <property type="match status" value="1"/>
</dbReference>
<proteinExistence type="predicted"/>
<evidence type="ECO:0008006" key="4">
    <source>
        <dbReference type="Google" id="ProtNLM"/>
    </source>
</evidence>
<evidence type="ECO:0000256" key="1">
    <source>
        <dbReference type="SAM" id="SignalP"/>
    </source>
</evidence>
<dbReference type="PROSITE" id="PS51257">
    <property type="entry name" value="PROKAR_LIPOPROTEIN"/>
    <property type="match status" value="1"/>
</dbReference>
<protein>
    <recommendedName>
        <fullName evidence="4">HmuY protein</fullName>
    </recommendedName>
</protein>
<dbReference type="EMBL" id="LDJX01000003">
    <property type="protein sequence ID" value="KPM32332.1"/>
    <property type="molecule type" value="Genomic_DNA"/>
</dbReference>
<reference evidence="2 3" key="1">
    <citation type="submission" date="2015-09" db="EMBL/GenBank/DDBJ databases">
        <title>Genome sequence of the marine flavobacterium Croceitalea dokdonensis DOKDO 023 that contains proton- and sodium-pumping rhodopsins.</title>
        <authorList>
            <person name="Kwon S.-K."/>
            <person name="Lee H.K."/>
            <person name="Kwak M.-J."/>
            <person name="Kim J.F."/>
        </authorList>
    </citation>
    <scope>NUCLEOTIDE SEQUENCE [LARGE SCALE GENOMIC DNA]</scope>
    <source>
        <strain evidence="2 3">DOKDO 023</strain>
    </source>
</reference>
<keyword evidence="1" id="KW-0732">Signal</keyword>
<name>A0A0N8H443_9FLAO</name>
<sequence length="213" mass="23182">MRTTIKLFGLLSVLFTFIACSDNEDEPELEAVESSIASNIPAPQVGGFGQGEISGEFTKFSFATGAVTDSDTEWDIAFRGLIIIVNGGEPTGTNDEPDRNGNGGATIVNETFESITSSAGLSFAQDAPNTYAIPTGSDNGWYNYNRGLNLVTPIPGRILVVRTHDGKFAKMEILSYYKDAPTEVTPEIANNDFRFYTFRYLYNPNEGETTLSN</sequence>
<evidence type="ECO:0000313" key="3">
    <source>
        <dbReference type="Proteomes" id="UP000050280"/>
    </source>
</evidence>
<feature type="signal peptide" evidence="1">
    <location>
        <begin position="1"/>
        <end position="21"/>
    </location>
</feature>
<gene>
    <name evidence="2" type="ORF">I595_1984</name>
</gene>
<dbReference type="RefSeq" id="WP_054559078.1">
    <property type="nucleotide sequence ID" value="NZ_LDJX01000003.1"/>
</dbReference>
<feature type="chain" id="PRO_5006026103" description="HmuY protein" evidence="1">
    <location>
        <begin position="22"/>
        <end position="213"/>
    </location>
</feature>
<dbReference type="AlphaFoldDB" id="A0A0N8H443"/>
<comment type="caution">
    <text evidence="2">The sequence shown here is derived from an EMBL/GenBank/DDBJ whole genome shotgun (WGS) entry which is preliminary data.</text>
</comment>